<evidence type="ECO:0000256" key="11">
    <source>
        <dbReference type="ARBA" id="ARBA00060615"/>
    </source>
</evidence>
<evidence type="ECO:0000256" key="2">
    <source>
        <dbReference type="ARBA" id="ARBA00006188"/>
    </source>
</evidence>
<proteinExistence type="inferred from homology"/>
<dbReference type="InterPro" id="IPR011613">
    <property type="entry name" value="GH15-like"/>
</dbReference>
<dbReference type="Proteomes" id="UP000295781">
    <property type="component" value="Chromosome"/>
</dbReference>
<comment type="pathway">
    <text evidence="11">Glycan degradation; trehalose degradation; D-glucose from alpha,alpha-trehalose: step 1/1.</text>
</comment>
<evidence type="ECO:0000256" key="6">
    <source>
        <dbReference type="ARBA" id="ARBA00023277"/>
    </source>
</evidence>
<gene>
    <name evidence="14" type="ORF">SOCEGT47_014520</name>
</gene>
<accession>A0A4P2PW41</accession>
<evidence type="ECO:0000256" key="7">
    <source>
        <dbReference type="ARBA" id="ARBA00023295"/>
    </source>
</evidence>
<dbReference type="EMBL" id="CP012670">
    <property type="protein sequence ID" value="AUX20974.1"/>
    <property type="molecule type" value="Genomic_DNA"/>
</dbReference>
<organism evidence="14 15">
    <name type="scientific">Sorangium cellulosum</name>
    <name type="common">Polyangium cellulosum</name>
    <dbReference type="NCBI Taxonomy" id="56"/>
    <lineage>
        <taxon>Bacteria</taxon>
        <taxon>Pseudomonadati</taxon>
        <taxon>Myxococcota</taxon>
        <taxon>Polyangia</taxon>
        <taxon>Polyangiales</taxon>
        <taxon>Polyangiaceae</taxon>
        <taxon>Sorangium</taxon>
    </lineage>
</organism>
<dbReference type="Gene3D" id="1.50.10.10">
    <property type="match status" value="1"/>
</dbReference>
<dbReference type="Pfam" id="PF19291">
    <property type="entry name" value="TREH_N"/>
    <property type="match status" value="1"/>
</dbReference>
<dbReference type="GO" id="GO:0005993">
    <property type="term" value="P:trehalose catabolic process"/>
    <property type="evidence" value="ECO:0007669"/>
    <property type="project" value="UniProtKB-ARBA"/>
</dbReference>
<evidence type="ECO:0000313" key="14">
    <source>
        <dbReference type="EMBL" id="AUX20974.1"/>
    </source>
</evidence>
<dbReference type="InterPro" id="IPR008928">
    <property type="entry name" value="6-hairpin_glycosidase_sf"/>
</dbReference>
<evidence type="ECO:0000256" key="1">
    <source>
        <dbReference type="ARBA" id="ARBA00001576"/>
    </source>
</evidence>
<comment type="similarity">
    <text evidence="2">Belongs to the glycosyl hydrolase 15 family.</text>
</comment>
<evidence type="ECO:0000256" key="9">
    <source>
        <dbReference type="ARBA" id="ARBA00031637"/>
    </source>
</evidence>
<dbReference type="GO" id="GO:0004555">
    <property type="term" value="F:alpha,alpha-trehalase activity"/>
    <property type="evidence" value="ECO:0007669"/>
    <property type="project" value="UniProtKB-EC"/>
</dbReference>
<feature type="domain" description="GH15-like" evidence="12">
    <location>
        <begin position="216"/>
        <end position="580"/>
    </location>
</feature>
<comment type="catalytic activity">
    <reaction evidence="1">
        <text>alpha,alpha-trehalose + H2O = alpha-D-glucose + beta-D-glucose</text>
        <dbReference type="Rhea" id="RHEA:32675"/>
        <dbReference type="ChEBI" id="CHEBI:15377"/>
        <dbReference type="ChEBI" id="CHEBI:15903"/>
        <dbReference type="ChEBI" id="CHEBI:16551"/>
        <dbReference type="ChEBI" id="CHEBI:17925"/>
        <dbReference type="EC" id="3.2.1.28"/>
    </reaction>
</comment>
<keyword evidence="5" id="KW-0378">Hydrolase</keyword>
<feature type="domain" description="Trehalase-like N-terminal" evidence="13">
    <location>
        <begin position="3"/>
        <end position="151"/>
    </location>
</feature>
<sequence>MPSRIEDYALIGDCQTGALVARDGSIDWLCFPRFDSGACFAALLGAPEHGRWQIAPVEPTRSVRRRYWPGTLILETEHETERGVVSVIDWMPARDAAPDVMRLVVGRRGVVPLRMELVIRFDYGWVVPWVQRTSDGIRATAGPDTLFLHTPVPVHGEDLRTVAEFTVGAGDRVPFALTWSPTYAPVAVALDPAQELDATAAWWRAWSGRCTYDGAFREDVLRSLITLKALTYAPTGGIVAAPTTSLPEQLGGVRNWDYRYCWLRDATFTLYALMNGGYLEEAQAFRTWLVNSVAGEPAKLQIMYGLSGERRLTEHTLDWLPGYEGASPVRIGNAAYVQHQLDIYGELMDALHLARRSGITRSDEAWRVQRAVMGFLETAWREPDEGIWEIRGPRRHFTHSKVMAWVAMDRAVRAVERFGVPGDAATWRRLRDEIHAEVCARGFDPGLNSFVQYYGATDVDASLLTLPLVGFLPATDPRILGTVAAIQARLGRDGFVERYPTHSGVDGLPPGEGAFLLCSFWLADNLALQGRLDEARALFERLLALRNDVGLLSEEYDPRAGRLVGNFPQAFSHVGLINTARNLDHAGGPAEDRQHP</sequence>
<dbReference type="OrthoDB" id="3902805at2"/>
<evidence type="ECO:0000259" key="13">
    <source>
        <dbReference type="Pfam" id="PF19291"/>
    </source>
</evidence>
<dbReference type="RefSeq" id="WP_129346355.1">
    <property type="nucleotide sequence ID" value="NZ_CP012670.1"/>
</dbReference>
<comment type="cofactor">
    <cofactor evidence="10">
        <name>phosphate</name>
        <dbReference type="ChEBI" id="CHEBI:43474"/>
    </cofactor>
</comment>
<protein>
    <recommendedName>
        <fullName evidence="4">Trehalase</fullName>
        <ecNumber evidence="3">3.2.1.28</ecNumber>
    </recommendedName>
    <alternativeName>
        <fullName evidence="8">Alpha,alpha-trehalase</fullName>
    </alternativeName>
    <alternativeName>
        <fullName evidence="9">Alpha,alpha-trehalose glucohydrolase</fullName>
    </alternativeName>
</protein>
<keyword evidence="6" id="KW-0119">Carbohydrate metabolism</keyword>
<evidence type="ECO:0000256" key="10">
    <source>
        <dbReference type="ARBA" id="ARBA00053030"/>
    </source>
</evidence>
<evidence type="ECO:0000259" key="12">
    <source>
        <dbReference type="Pfam" id="PF00723"/>
    </source>
</evidence>
<dbReference type="FunFam" id="1.50.10.10:FF:000005">
    <property type="entry name" value="Glycosyl hydrolase, glucoamylase"/>
    <property type="match status" value="1"/>
</dbReference>
<dbReference type="SUPFAM" id="SSF48208">
    <property type="entry name" value="Six-hairpin glycosidases"/>
    <property type="match status" value="1"/>
</dbReference>
<evidence type="ECO:0000313" key="15">
    <source>
        <dbReference type="Proteomes" id="UP000295781"/>
    </source>
</evidence>
<evidence type="ECO:0000256" key="3">
    <source>
        <dbReference type="ARBA" id="ARBA00012757"/>
    </source>
</evidence>
<dbReference type="PANTHER" id="PTHR31616:SF0">
    <property type="entry name" value="GLUCAN 1,4-ALPHA-GLUCOSIDASE"/>
    <property type="match status" value="1"/>
</dbReference>
<dbReference type="InterPro" id="IPR045582">
    <property type="entry name" value="Trehalase-like_N"/>
</dbReference>
<dbReference type="AlphaFoldDB" id="A0A4P2PW41"/>
<evidence type="ECO:0000256" key="8">
    <source>
        <dbReference type="ARBA" id="ARBA00030473"/>
    </source>
</evidence>
<evidence type="ECO:0000256" key="4">
    <source>
        <dbReference type="ARBA" id="ARBA00019905"/>
    </source>
</evidence>
<reference evidence="14 15" key="1">
    <citation type="submission" date="2015-09" db="EMBL/GenBank/DDBJ databases">
        <title>Sorangium comparison.</title>
        <authorList>
            <person name="Zaburannyi N."/>
            <person name="Bunk B."/>
            <person name="Overmann J."/>
            <person name="Mueller R."/>
        </authorList>
    </citation>
    <scope>NUCLEOTIDE SEQUENCE [LARGE SCALE GENOMIC DNA]</scope>
    <source>
        <strain evidence="14 15">So ceGT47</strain>
    </source>
</reference>
<dbReference type="Pfam" id="PF00723">
    <property type="entry name" value="Glyco_hydro_15"/>
    <property type="match status" value="1"/>
</dbReference>
<keyword evidence="7" id="KW-0326">Glycosidase</keyword>
<dbReference type="PANTHER" id="PTHR31616">
    <property type="entry name" value="TREHALASE"/>
    <property type="match status" value="1"/>
</dbReference>
<dbReference type="EC" id="3.2.1.28" evidence="3"/>
<evidence type="ECO:0000256" key="5">
    <source>
        <dbReference type="ARBA" id="ARBA00022801"/>
    </source>
</evidence>
<dbReference type="InterPro" id="IPR012341">
    <property type="entry name" value="6hp_glycosidase-like_sf"/>
</dbReference>
<name>A0A4P2PW41_SORCE</name>